<proteinExistence type="predicted"/>
<feature type="chain" id="PRO_5043031978" evidence="1">
    <location>
        <begin position="22"/>
        <end position="95"/>
    </location>
</feature>
<name>A0AAN7UUT8_9PEZI</name>
<dbReference type="EMBL" id="JAWHQM010000025">
    <property type="protein sequence ID" value="KAK5632426.1"/>
    <property type="molecule type" value="Genomic_DNA"/>
</dbReference>
<dbReference type="AlphaFoldDB" id="A0AAN7UUT8"/>
<keyword evidence="3" id="KW-1185">Reference proteome</keyword>
<sequence>MCLKWTSLAALLIFEVGSVICGVAKSSAVLILGRWSNNHERELDQWKALLVAADKGLRLRQVIAPFGSAMSLLEVDMTGAVQEENTEEEVWEING</sequence>
<reference evidence="2 3" key="1">
    <citation type="submission" date="2023-10" db="EMBL/GenBank/DDBJ databases">
        <title>Draft genome sequence of Xylaria bambusicola isolate GMP-LS, the root and basal stem rot pathogen of sugarcane in Indonesia.</title>
        <authorList>
            <person name="Selvaraj P."/>
            <person name="Muralishankar V."/>
            <person name="Muruganantham S."/>
            <person name="Sp S."/>
            <person name="Haryani S."/>
            <person name="Lau K.J.X."/>
            <person name="Naqvi N.I."/>
        </authorList>
    </citation>
    <scope>NUCLEOTIDE SEQUENCE [LARGE SCALE GENOMIC DNA]</scope>
    <source>
        <strain evidence="2">GMP-LS</strain>
    </source>
</reference>
<comment type="caution">
    <text evidence="2">The sequence shown here is derived from an EMBL/GenBank/DDBJ whole genome shotgun (WGS) entry which is preliminary data.</text>
</comment>
<dbReference type="Proteomes" id="UP001305414">
    <property type="component" value="Unassembled WGS sequence"/>
</dbReference>
<evidence type="ECO:0000313" key="3">
    <source>
        <dbReference type="Proteomes" id="UP001305414"/>
    </source>
</evidence>
<feature type="signal peptide" evidence="1">
    <location>
        <begin position="1"/>
        <end position="21"/>
    </location>
</feature>
<keyword evidence="1" id="KW-0732">Signal</keyword>
<accession>A0AAN7UUT8</accession>
<protein>
    <submittedName>
        <fullName evidence="2">Uncharacterized protein</fullName>
    </submittedName>
</protein>
<evidence type="ECO:0000256" key="1">
    <source>
        <dbReference type="SAM" id="SignalP"/>
    </source>
</evidence>
<gene>
    <name evidence="2" type="ORF">RRF57_008140</name>
</gene>
<evidence type="ECO:0000313" key="2">
    <source>
        <dbReference type="EMBL" id="KAK5632426.1"/>
    </source>
</evidence>
<organism evidence="2 3">
    <name type="scientific">Xylaria bambusicola</name>
    <dbReference type="NCBI Taxonomy" id="326684"/>
    <lineage>
        <taxon>Eukaryota</taxon>
        <taxon>Fungi</taxon>
        <taxon>Dikarya</taxon>
        <taxon>Ascomycota</taxon>
        <taxon>Pezizomycotina</taxon>
        <taxon>Sordariomycetes</taxon>
        <taxon>Xylariomycetidae</taxon>
        <taxon>Xylariales</taxon>
        <taxon>Xylariaceae</taxon>
        <taxon>Xylaria</taxon>
    </lineage>
</organism>